<dbReference type="WBParaSite" id="JU765_v2.g20058.t3">
    <property type="protein sequence ID" value="JU765_v2.g20058.t3"/>
    <property type="gene ID" value="JU765_v2.g20058"/>
</dbReference>
<sequence length="467" mass="54548">MFPALEKVVKNFKPKYDDDSIDRFNYALTTKFLSLLIVIIGMKQYIGEPLQCWMAPEFKGNWEKYIESYCFVENTYYWPVNEPNIPLPSFVENTYYWPVNEPNIPLPSEKKERELIYYQWVPIVLIGQLLLFLAPKAIWAAFSWKTGFNVRAMTGGNPKKRETKVLRHYKKNDCHDDATTIAFHIKIVADHNSNRNDQLFGVLPTKFYENYTTTVYLVFKLLNCVNVIGQLFVLNHFLNTNYTFWGFGILRDLLTGRDWTASGHFPRVTYCDFMRREDVSSVPMQFTVQCVLMINMFNEKIYVTYCDFMRREDVSSVPMQFTVQCVLMINMFNEKIYTFAGQKFPEKLVKTFIEDLPTDAMTMLRLTSTNAGDLISSDIVFELFKIHFHKEKTNLDMDNFERDHVEKIHSKKHENVQHQISATTPSPTIVDTYPSLVSPGQLPEKHAPTDIPTFDSDLSSHEILDEK</sequence>
<organism evidence="1 2">
    <name type="scientific">Panagrolaimus sp. JU765</name>
    <dbReference type="NCBI Taxonomy" id="591449"/>
    <lineage>
        <taxon>Eukaryota</taxon>
        <taxon>Metazoa</taxon>
        <taxon>Ecdysozoa</taxon>
        <taxon>Nematoda</taxon>
        <taxon>Chromadorea</taxon>
        <taxon>Rhabditida</taxon>
        <taxon>Tylenchina</taxon>
        <taxon>Panagrolaimomorpha</taxon>
        <taxon>Panagrolaimoidea</taxon>
        <taxon>Panagrolaimidae</taxon>
        <taxon>Panagrolaimus</taxon>
    </lineage>
</organism>
<reference evidence="2" key="1">
    <citation type="submission" date="2022-11" db="UniProtKB">
        <authorList>
            <consortium name="WormBaseParasite"/>
        </authorList>
    </citation>
    <scope>IDENTIFICATION</scope>
</reference>
<proteinExistence type="predicted"/>
<name>A0AC34QW79_9BILA</name>
<accession>A0AC34QW79</accession>
<evidence type="ECO:0000313" key="2">
    <source>
        <dbReference type="WBParaSite" id="JU765_v2.g20058.t3"/>
    </source>
</evidence>
<protein>
    <submittedName>
        <fullName evidence="2">Innexin</fullName>
    </submittedName>
</protein>
<dbReference type="Proteomes" id="UP000887576">
    <property type="component" value="Unplaced"/>
</dbReference>
<evidence type="ECO:0000313" key="1">
    <source>
        <dbReference type="Proteomes" id="UP000887576"/>
    </source>
</evidence>